<dbReference type="PANTHER" id="PTHR42034">
    <property type="entry name" value="CHROMOSOME 7, WHOLE GENOME SHOTGUN SEQUENCE-RELATED"/>
    <property type="match status" value="1"/>
</dbReference>
<dbReference type="RefSeq" id="XP_025374817.1">
    <property type="nucleotide sequence ID" value="XM_025524201.1"/>
</dbReference>
<gene>
    <name evidence="1" type="ORF">FA10DRAFT_288347</name>
</gene>
<proteinExistence type="predicted"/>
<dbReference type="InParanoid" id="A0A316YEI2"/>
<evidence type="ECO:0000313" key="2">
    <source>
        <dbReference type="Proteomes" id="UP000245768"/>
    </source>
</evidence>
<reference evidence="1 2" key="1">
    <citation type="journal article" date="2018" name="Mol. Biol. Evol.">
        <title>Broad Genomic Sampling Reveals a Smut Pathogenic Ancestry of the Fungal Clade Ustilaginomycotina.</title>
        <authorList>
            <person name="Kijpornyongpan T."/>
            <person name="Mondo S.J."/>
            <person name="Barry K."/>
            <person name="Sandor L."/>
            <person name="Lee J."/>
            <person name="Lipzen A."/>
            <person name="Pangilinan J."/>
            <person name="LaButti K."/>
            <person name="Hainaut M."/>
            <person name="Henrissat B."/>
            <person name="Grigoriev I.V."/>
            <person name="Spatafora J.W."/>
            <person name="Aime M.C."/>
        </authorList>
    </citation>
    <scope>NUCLEOTIDE SEQUENCE [LARGE SCALE GENOMIC DNA]</scope>
    <source>
        <strain evidence="1 2">MCA 4198</strain>
    </source>
</reference>
<accession>A0A316YEI2</accession>
<name>A0A316YEI2_9BASI</name>
<dbReference type="Gene3D" id="3.30.559.30">
    <property type="entry name" value="Nonribosomal peptide synthetase, condensation domain"/>
    <property type="match status" value="1"/>
</dbReference>
<dbReference type="PANTHER" id="PTHR42034:SF1">
    <property type="entry name" value="CONDENSATION DOMAIN-CONTAINING PROTEIN"/>
    <property type="match status" value="1"/>
</dbReference>
<organism evidence="1 2">
    <name type="scientific">Acaromyces ingoldii</name>
    <dbReference type="NCBI Taxonomy" id="215250"/>
    <lineage>
        <taxon>Eukaryota</taxon>
        <taxon>Fungi</taxon>
        <taxon>Dikarya</taxon>
        <taxon>Basidiomycota</taxon>
        <taxon>Ustilaginomycotina</taxon>
        <taxon>Exobasidiomycetes</taxon>
        <taxon>Exobasidiales</taxon>
        <taxon>Cryptobasidiaceae</taxon>
        <taxon>Acaromyces</taxon>
    </lineage>
</organism>
<evidence type="ECO:0000313" key="1">
    <source>
        <dbReference type="EMBL" id="PWN87619.1"/>
    </source>
</evidence>
<sequence>MPHVAPWTPSSDGTFTRPLFGLDDLQIAWNGAALRNVVLARPDVATEVVELDKKLHLKVRPFVDEEALTQWLAKVYEVVDIGNQEAQDAFEKARVGLTTGADQLLSPVAGRYDHLVRVTLLHGSNQQHVVIVRAWHVLMDGTVICEFINDILANLNRPPADFEEAKVEVADRLSPHALDCVPGLAARYNTAEPDAKAWQTYLGSSKSAGFPVASSLAGQLAPWPKDSATSRYHLQFDEQATADFIAAAKAHEISVSTALSAAQIIASLRMSRAEVSGKSPVETVAQLNVASLRPFMTGPKRNTMASGAEGVITAADSSAWDAALRAGKPLDEAENNAFWAIAQQVDASTRRAKEDPCETASAAAHAFWTKFNAAADAMAKGKMANPRTKGLGLSQMGLMDQEGGLFSRQYEAATLVDVNISVRSAGLMVGPHTWTFRGKLNLQLTYMAPMYESEAPAKLQKLMGDVVARMSGHPGSYKVLHDVKIA</sequence>
<dbReference type="EMBL" id="KZ819639">
    <property type="protein sequence ID" value="PWN87619.1"/>
    <property type="molecule type" value="Genomic_DNA"/>
</dbReference>
<evidence type="ECO:0008006" key="3">
    <source>
        <dbReference type="Google" id="ProtNLM"/>
    </source>
</evidence>
<dbReference type="GeneID" id="37046117"/>
<protein>
    <recommendedName>
        <fullName evidence="3">Condensation domain-containing protein</fullName>
    </recommendedName>
</protein>
<keyword evidence="2" id="KW-1185">Reference proteome</keyword>
<dbReference type="Proteomes" id="UP000245768">
    <property type="component" value="Unassembled WGS sequence"/>
</dbReference>
<dbReference type="AlphaFoldDB" id="A0A316YEI2"/>